<dbReference type="STRING" id="1770053.SAMN05216551_107148"/>
<reference evidence="2" key="1">
    <citation type="submission" date="2016-09" db="EMBL/GenBank/DDBJ databases">
        <authorList>
            <person name="Varghese N."/>
            <person name="Submissions S."/>
        </authorList>
    </citation>
    <scope>NUCLEOTIDE SEQUENCE [LARGE SCALE GENOMIC DNA]</scope>
    <source>
        <strain evidence="2">JS23</strain>
    </source>
</reference>
<protein>
    <submittedName>
        <fullName evidence="1">Uncharacterized protein</fullName>
    </submittedName>
</protein>
<proteinExistence type="predicted"/>
<keyword evidence="2" id="KW-1185">Reference proteome</keyword>
<accession>A0A1H2PQV8</accession>
<dbReference type="EMBL" id="FNLO01000007">
    <property type="protein sequence ID" value="SDV49200.1"/>
    <property type="molecule type" value="Genomic_DNA"/>
</dbReference>
<name>A0A1H2PQV8_9BURK</name>
<sequence length="67" mass="6772">MKFLGLSPSVPTVQTVDTTPAVTDTTKATDDAADRAKRRRGVAATVLAGDNAAPTANSVATKTLLGS</sequence>
<evidence type="ECO:0000313" key="1">
    <source>
        <dbReference type="EMBL" id="SDV49200.1"/>
    </source>
</evidence>
<evidence type="ECO:0000313" key="2">
    <source>
        <dbReference type="Proteomes" id="UP000243719"/>
    </source>
</evidence>
<dbReference type="Proteomes" id="UP000243719">
    <property type="component" value="Unassembled WGS sequence"/>
</dbReference>
<organism evidence="1 2">
    <name type="scientific">Chitinasiproducens palmae</name>
    <dbReference type="NCBI Taxonomy" id="1770053"/>
    <lineage>
        <taxon>Bacteria</taxon>
        <taxon>Pseudomonadati</taxon>
        <taxon>Pseudomonadota</taxon>
        <taxon>Betaproteobacteria</taxon>
        <taxon>Burkholderiales</taxon>
        <taxon>Burkholderiaceae</taxon>
        <taxon>Chitinasiproducens</taxon>
    </lineage>
</organism>
<dbReference type="RefSeq" id="WP_091908965.1">
    <property type="nucleotide sequence ID" value="NZ_FNLO01000007.1"/>
</dbReference>
<gene>
    <name evidence="1" type="ORF">SAMN05216551_107148</name>
</gene>
<dbReference type="AlphaFoldDB" id="A0A1H2PQV8"/>